<dbReference type="InterPro" id="IPR016624">
    <property type="entry name" value="UCP014753"/>
</dbReference>
<feature type="domain" description="DUF2264" evidence="1">
    <location>
        <begin position="57"/>
        <end position="409"/>
    </location>
</feature>
<evidence type="ECO:0000313" key="2">
    <source>
        <dbReference type="EMBL" id="RXG27185.1"/>
    </source>
</evidence>
<dbReference type="PANTHER" id="PTHR35339:SF4">
    <property type="entry name" value="LINALOOL DEHYDRATASE_ISOMERASE DOMAIN-CONTAINING PROTEIN"/>
    <property type="match status" value="1"/>
</dbReference>
<accession>A0A4Q0PIU6</accession>
<dbReference type="PANTHER" id="PTHR35339">
    <property type="entry name" value="LINALOOL DEHYDRATASE_ISOMERASE DOMAIN-CONTAINING PROTEIN"/>
    <property type="match status" value="1"/>
</dbReference>
<gene>
    <name evidence="2" type="ORF">DSL99_2977</name>
</gene>
<organism evidence="2 3">
    <name type="scientific">Leeuwenhoekiella marinoflava</name>
    <dbReference type="NCBI Taxonomy" id="988"/>
    <lineage>
        <taxon>Bacteria</taxon>
        <taxon>Pseudomonadati</taxon>
        <taxon>Bacteroidota</taxon>
        <taxon>Flavobacteriia</taxon>
        <taxon>Flavobacteriales</taxon>
        <taxon>Flavobacteriaceae</taxon>
        <taxon>Leeuwenhoekiella</taxon>
    </lineage>
</organism>
<dbReference type="PIRSF" id="PIRSF014753">
    <property type="entry name" value="UCP014753"/>
    <property type="match status" value="1"/>
</dbReference>
<dbReference type="Pfam" id="PF10022">
    <property type="entry name" value="DUF2264"/>
    <property type="match status" value="1"/>
</dbReference>
<evidence type="ECO:0000313" key="3">
    <source>
        <dbReference type="Proteomes" id="UP000290608"/>
    </source>
</evidence>
<protein>
    <recommendedName>
        <fullName evidence="1">DUF2264 domain-containing protein</fullName>
    </recommendedName>
</protein>
<dbReference type="InterPro" id="IPR049349">
    <property type="entry name" value="DUF2264_N"/>
</dbReference>
<dbReference type="EMBL" id="QOVL01000016">
    <property type="protein sequence ID" value="RXG27185.1"/>
    <property type="molecule type" value="Genomic_DNA"/>
</dbReference>
<proteinExistence type="predicted"/>
<evidence type="ECO:0000259" key="1">
    <source>
        <dbReference type="Pfam" id="PF10022"/>
    </source>
</evidence>
<dbReference type="Proteomes" id="UP000290608">
    <property type="component" value="Unassembled WGS sequence"/>
</dbReference>
<sequence>MIQFKKIDYVAVLLVTLLSAFSFEAQEIKPAKKLHGEMPLFEVENPDFETSPHTGMTKKHWEDAAQYLLEGAFSYIDNLDDPMKFPKLPGKSYPHDIGRVPTEKLEGLVRTLFVAAPLLKKNPDLTLNGIKVAEYYQHQIPKLIDPESPAYIKPRGNGGPSQNLVEYGALAISLFISPETLWEPLSQENKDGLAESMLSYGDGPTVPSNWKFFNIFVLSFFDAQGYDVNKSLLEEYLNKSLADYRGQGWYNDNPAYDYYSMWAFQVYGPMWATVYGDENYPEIAKAFKTNFQDLVYHYPYMFAEDGKMIMFGRSISYRIASISPFPFTGTLQDDTINFGWLRRISSGTLLQFLQNPDFLLDRIPTLGFYGHFEPAVQVYSARGSVYWMGKAFLGLLVPDDNPFWTAVENEGPWDATFEKGRVYNKYQSASNILITDYPNLGASEIRAWCHERKADDWQGFRSSENYNKLSYNSAFPWQADGKKGEISMNYVFLNEKEEWEPWRLYTFKKYEDGIYYRDAVLETNDQVSMQLAEMPLPNGILRVDKQTSTVPVKMRLGHYALPKLDGKEIKQSTKKVNGKTVTIIDNGEYQLALVPLMGWEKTEFVSASGLNPVSAKSTTINVATNFWPQAKTNIYATLMLWKKSGENWNDEELMPVEDISVNDNTVAVLMLENELHTINFD</sequence>
<reference evidence="2 3" key="1">
    <citation type="submission" date="2018-07" db="EMBL/GenBank/DDBJ databases">
        <title>Leeuwenhoekiella genomics.</title>
        <authorList>
            <person name="Tahon G."/>
            <person name="Willems A."/>
        </authorList>
    </citation>
    <scope>NUCLEOTIDE SEQUENCE [LARGE SCALE GENOMIC DNA]</scope>
    <source>
        <strain evidence="2 3">LMG 1345</strain>
    </source>
</reference>
<comment type="caution">
    <text evidence="2">The sequence shown here is derived from an EMBL/GenBank/DDBJ whole genome shotgun (WGS) entry which is preliminary data.</text>
</comment>
<dbReference type="AlphaFoldDB" id="A0A4Q0PIU6"/>
<dbReference type="STRING" id="1122159.SAMN02745246_03373"/>
<dbReference type="RefSeq" id="WP_073100436.1">
    <property type="nucleotide sequence ID" value="NZ_QOVL01000016.1"/>
</dbReference>
<name>A0A4Q0PIU6_9FLAO</name>